<sequence>MLKTVNVFLHILSSICCNIDQDTNPLLNSLNSFNLENCSAFIKEVVLIYNKELKDNLRENYLSFVDEEINDICTEVSHINKTYFEEECIEGASEKTNSLDSENKLGDNEILLKKRYVSKEIYLDMFLRVIHERKNKEHNHFIQDLFSFDKENINHYLQTEMYLAMLKRKEKFEKFDIRKTNIAQRGLFQSFKDKLKQFYQGFYNIICCGSRNVENSGNYSRVYFENEENGNFYTKFNETHVYPESFYKLYYPDSCSCGHNNEPEMIDNNIFMKELKEDIYDNFNGEYFATEPVDEIDDLK</sequence>
<accession>A0A059EYY3</accession>
<dbReference type="Proteomes" id="UP000030655">
    <property type="component" value="Unassembled WGS sequence"/>
</dbReference>
<name>A0A059EYY3_9MICR</name>
<evidence type="ECO:0000313" key="2">
    <source>
        <dbReference type="Proteomes" id="UP000030655"/>
    </source>
</evidence>
<dbReference type="AlphaFoldDB" id="A0A059EYY3"/>
<evidence type="ECO:0000313" key="1">
    <source>
        <dbReference type="EMBL" id="KCZ79959.1"/>
    </source>
</evidence>
<proteinExistence type="predicted"/>
<keyword evidence="2" id="KW-1185">Reference proteome</keyword>
<reference evidence="1 2" key="2">
    <citation type="submission" date="2014-03" db="EMBL/GenBank/DDBJ databases">
        <title>The Genome Sequence of Anncaliia algerae insect isolate PRA339.</title>
        <authorList>
            <consortium name="The Broad Institute Genome Sequencing Platform"/>
            <consortium name="The Broad Institute Genome Sequencing Center for Infectious Disease"/>
            <person name="Cuomo C."/>
            <person name="Becnel J."/>
            <person name="Sanscrainte N."/>
            <person name="Walker B."/>
            <person name="Young S.K."/>
            <person name="Zeng Q."/>
            <person name="Gargeya S."/>
            <person name="Fitzgerald M."/>
            <person name="Haas B."/>
            <person name="Abouelleil A."/>
            <person name="Alvarado L."/>
            <person name="Arachchi H.M."/>
            <person name="Berlin A.M."/>
            <person name="Chapman S.B."/>
            <person name="Dewar J."/>
            <person name="Goldberg J."/>
            <person name="Griggs A."/>
            <person name="Gujja S."/>
            <person name="Hansen M."/>
            <person name="Howarth C."/>
            <person name="Imamovic A."/>
            <person name="Larimer J."/>
            <person name="McCowan C."/>
            <person name="Murphy C."/>
            <person name="Neiman D."/>
            <person name="Pearson M."/>
            <person name="Priest M."/>
            <person name="Roberts A."/>
            <person name="Saif S."/>
            <person name="Shea T."/>
            <person name="Sisk P."/>
            <person name="Sykes S."/>
            <person name="Wortman J."/>
            <person name="Nusbaum C."/>
            <person name="Birren B."/>
        </authorList>
    </citation>
    <scope>NUCLEOTIDE SEQUENCE [LARGE SCALE GENOMIC DNA]</scope>
    <source>
        <strain evidence="1 2">PRA339</strain>
    </source>
</reference>
<organism evidence="1 2">
    <name type="scientific">Anncaliia algerae PRA339</name>
    <dbReference type="NCBI Taxonomy" id="1288291"/>
    <lineage>
        <taxon>Eukaryota</taxon>
        <taxon>Fungi</taxon>
        <taxon>Fungi incertae sedis</taxon>
        <taxon>Microsporidia</taxon>
        <taxon>Tubulinosematoidea</taxon>
        <taxon>Tubulinosematidae</taxon>
        <taxon>Anncaliia</taxon>
    </lineage>
</organism>
<reference evidence="2" key="1">
    <citation type="submission" date="2013-02" db="EMBL/GenBank/DDBJ databases">
        <authorList>
            <consortium name="The Broad Institute Genome Sequencing Platform"/>
            <person name="Cuomo C."/>
            <person name="Becnel J."/>
            <person name="Sanscrainte N."/>
            <person name="Walker B."/>
            <person name="Young S.K."/>
            <person name="Zeng Q."/>
            <person name="Gargeya S."/>
            <person name="Fitzgerald M."/>
            <person name="Haas B."/>
            <person name="Abouelleil A."/>
            <person name="Alvarado L."/>
            <person name="Arachchi H.M."/>
            <person name="Berlin A.M."/>
            <person name="Chapman S.B."/>
            <person name="Dewar J."/>
            <person name="Goldberg J."/>
            <person name="Griggs A."/>
            <person name="Gujja S."/>
            <person name="Hansen M."/>
            <person name="Howarth C."/>
            <person name="Imamovic A."/>
            <person name="Larimer J."/>
            <person name="McCowan C."/>
            <person name="Murphy C."/>
            <person name="Neiman D."/>
            <person name="Pearson M."/>
            <person name="Priest M."/>
            <person name="Roberts A."/>
            <person name="Saif S."/>
            <person name="Shea T."/>
            <person name="Sisk P."/>
            <person name="Sykes S."/>
            <person name="Wortman J."/>
            <person name="Nusbaum C."/>
            <person name="Birren B."/>
        </authorList>
    </citation>
    <scope>NUCLEOTIDE SEQUENCE [LARGE SCALE GENOMIC DNA]</scope>
    <source>
        <strain evidence="2">PRA339</strain>
    </source>
</reference>
<dbReference type="OrthoDB" id="10369077at2759"/>
<dbReference type="EMBL" id="KK365215">
    <property type="protein sequence ID" value="KCZ79959.1"/>
    <property type="molecule type" value="Genomic_DNA"/>
</dbReference>
<dbReference type="VEuPathDB" id="MicrosporidiaDB:H312_02648"/>
<gene>
    <name evidence="1" type="ORF">H312_02648</name>
</gene>
<dbReference type="HOGENOM" id="CLU_927403_0_0_1"/>
<protein>
    <submittedName>
        <fullName evidence="1">Uncharacterized protein</fullName>
    </submittedName>
</protein>